<gene>
    <name evidence="1" type="ORF">J2S36_001378</name>
</gene>
<dbReference type="EMBL" id="JAVDUJ010000001">
    <property type="protein sequence ID" value="MDR6939835.1"/>
    <property type="molecule type" value="Genomic_DNA"/>
</dbReference>
<evidence type="ECO:0000313" key="1">
    <source>
        <dbReference type="EMBL" id="MDR6939835.1"/>
    </source>
</evidence>
<sequence length="48" mass="5312">MKRGNALNRVFDAAENQHQIHDAQGRPGFPTGLASLSVSHQLLAQNWE</sequence>
<evidence type="ECO:0000313" key="2">
    <source>
        <dbReference type="Proteomes" id="UP001266099"/>
    </source>
</evidence>
<accession>A0ABU1T371</accession>
<organism evidence="1 2">
    <name type="scientific">Arcanobacterium hippocoleae</name>
    <dbReference type="NCBI Taxonomy" id="149017"/>
    <lineage>
        <taxon>Bacteria</taxon>
        <taxon>Bacillati</taxon>
        <taxon>Actinomycetota</taxon>
        <taxon>Actinomycetes</taxon>
        <taxon>Actinomycetales</taxon>
        <taxon>Actinomycetaceae</taxon>
        <taxon>Arcanobacterium</taxon>
    </lineage>
</organism>
<reference evidence="1 2" key="1">
    <citation type="submission" date="2023-07" db="EMBL/GenBank/DDBJ databases">
        <title>Sequencing the genomes of 1000 actinobacteria strains.</title>
        <authorList>
            <person name="Klenk H.-P."/>
        </authorList>
    </citation>
    <scope>NUCLEOTIDE SEQUENCE [LARGE SCALE GENOMIC DNA]</scope>
    <source>
        <strain evidence="1 2">DSM 15539</strain>
    </source>
</reference>
<keyword evidence="2" id="KW-1185">Reference proteome</keyword>
<comment type="caution">
    <text evidence="1">The sequence shown here is derived from an EMBL/GenBank/DDBJ whole genome shotgun (WGS) entry which is preliminary data.</text>
</comment>
<dbReference type="RefSeq" id="WP_309956832.1">
    <property type="nucleotide sequence ID" value="NZ_JAVDUJ010000001.1"/>
</dbReference>
<dbReference type="Proteomes" id="UP001266099">
    <property type="component" value="Unassembled WGS sequence"/>
</dbReference>
<proteinExistence type="predicted"/>
<name>A0ABU1T371_9ACTO</name>
<protein>
    <submittedName>
        <fullName evidence="1">Uncharacterized protein</fullName>
    </submittedName>
</protein>